<organism evidence="2 3">
    <name type="scientific">Potamilus streckersoni</name>
    <dbReference type="NCBI Taxonomy" id="2493646"/>
    <lineage>
        <taxon>Eukaryota</taxon>
        <taxon>Metazoa</taxon>
        <taxon>Spiralia</taxon>
        <taxon>Lophotrochozoa</taxon>
        <taxon>Mollusca</taxon>
        <taxon>Bivalvia</taxon>
        <taxon>Autobranchia</taxon>
        <taxon>Heteroconchia</taxon>
        <taxon>Palaeoheterodonta</taxon>
        <taxon>Unionida</taxon>
        <taxon>Unionoidea</taxon>
        <taxon>Unionidae</taxon>
        <taxon>Ambleminae</taxon>
        <taxon>Lampsilini</taxon>
        <taxon>Potamilus</taxon>
    </lineage>
</organism>
<evidence type="ECO:0000313" key="2">
    <source>
        <dbReference type="EMBL" id="KAK3595481.1"/>
    </source>
</evidence>
<dbReference type="EMBL" id="JAEAOA010000272">
    <property type="protein sequence ID" value="KAK3595481.1"/>
    <property type="molecule type" value="Genomic_DNA"/>
</dbReference>
<protein>
    <submittedName>
        <fullName evidence="2">Uncharacterized protein</fullName>
    </submittedName>
</protein>
<comment type="caution">
    <text evidence="2">The sequence shown here is derived from an EMBL/GenBank/DDBJ whole genome shotgun (WGS) entry which is preliminary data.</text>
</comment>
<keyword evidence="3" id="KW-1185">Reference proteome</keyword>
<keyword evidence="1" id="KW-0472">Membrane</keyword>
<dbReference type="Proteomes" id="UP001195483">
    <property type="component" value="Unassembled WGS sequence"/>
</dbReference>
<sequence length="118" mass="13116">MAVVSKITTIDHYTEAMDGSLKYYTMRTFKSDIHKISTLLVNKKGICTFDDKRYCSDGVSALAFVHKNSSSVIAPGRSLQMDKTAGGSLLHALTLGYFLVVFLFKYSYAQDVSFLLDP</sequence>
<reference evidence="2" key="2">
    <citation type="journal article" date="2021" name="Genome Biol. Evol.">
        <title>Developing a high-quality reference genome for a parasitic bivalve with doubly uniparental inheritance (Bivalvia: Unionida).</title>
        <authorList>
            <person name="Smith C.H."/>
        </authorList>
    </citation>
    <scope>NUCLEOTIDE SEQUENCE</scope>
    <source>
        <strain evidence="2">CHS0354</strain>
        <tissue evidence="2">Mantle</tissue>
    </source>
</reference>
<accession>A0AAE0SPJ7</accession>
<evidence type="ECO:0000256" key="1">
    <source>
        <dbReference type="SAM" id="Phobius"/>
    </source>
</evidence>
<keyword evidence="1" id="KW-0812">Transmembrane</keyword>
<reference evidence="2" key="3">
    <citation type="submission" date="2023-05" db="EMBL/GenBank/DDBJ databases">
        <authorList>
            <person name="Smith C.H."/>
        </authorList>
    </citation>
    <scope>NUCLEOTIDE SEQUENCE</scope>
    <source>
        <strain evidence="2">CHS0354</strain>
        <tissue evidence="2">Mantle</tissue>
    </source>
</reference>
<evidence type="ECO:0000313" key="3">
    <source>
        <dbReference type="Proteomes" id="UP001195483"/>
    </source>
</evidence>
<dbReference type="AlphaFoldDB" id="A0AAE0SPJ7"/>
<name>A0AAE0SPJ7_9BIVA</name>
<proteinExistence type="predicted"/>
<reference evidence="2" key="1">
    <citation type="journal article" date="2021" name="Genome Biol. Evol.">
        <title>A High-Quality Reference Genome for a Parasitic Bivalve with Doubly Uniparental Inheritance (Bivalvia: Unionida).</title>
        <authorList>
            <person name="Smith C.H."/>
        </authorList>
    </citation>
    <scope>NUCLEOTIDE SEQUENCE</scope>
    <source>
        <strain evidence="2">CHS0354</strain>
    </source>
</reference>
<feature type="transmembrane region" description="Helical" evidence="1">
    <location>
        <begin position="89"/>
        <end position="108"/>
    </location>
</feature>
<gene>
    <name evidence="2" type="ORF">CHS0354_003471</name>
</gene>
<keyword evidence="1" id="KW-1133">Transmembrane helix</keyword>